<evidence type="ECO:0000256" key="1">
    <source>
        <dbReference type="SAM" id="MobiDB-lite"/>
    </source>
</evidence>
<evidence type="ECO:0000313" key="2">
    <source>
        <dbReference type="EMBL" id="ERN03950.1"/>
    </source>
</evidence>
<name>W1PAB7_AMBTC</name>
<accession>W1PAB7</accession>
<dbReference type="eggNOG" id="ENOG502S0F6">
    <property type="taxonomic scope" value="Eukaryota"/>
</dbReference>
<dbReference type="PANTHER" id="PTHR33384:SF1">
    <property type="entry name" value="EXPRESSED PROTEIN"/>
    <property type="match status" value="1"/>
</dbReference>
<dbReference type="Proteomes" id="UP000017836">
    <property type="component" value="Unassembled WGS sequence"/>
</dbReference>
<dbReference type="KEGG" id="atr:18432091"/>
<proteinExistence type="predicted"/>
<dbReference type="EMBL" id="KI394313">
    <property type="protein sequence ID" value="ERN03950.1"/>
    <property type="molecule type" value="Genomic_DNA"/>
</dbReference>
<dbReference type="Gramene" id="ERN03950">
    <property type="protein sequence ID" value="ERN03950"/>
    <property type="gene ID" value="AMTR_s00079p00059200"/>
</dbReference>
<gene>
    <name evidence="2" type="ORF">AMTR_s00079p00059200</name>
</gene>
<sequence length="173" mass="19075">MHHCAVQNAFAACEEMMRTSLNIAEKKEPVVCPKPRRIAPFNQPMYSDAVRPLRWQLSSHPTDQMDSNASNELLDIILTKGEYVGCSPPYFCGSPPSRADNPLVQDARFIDGRESPVGRSNGYPSPSSSSATSSSQRKGFVRASFGHKPAAVRVEGFDCLDRDRRRCSIPAMA</sequence>
<feature type="compositionally biased region" description="Low complexity" evidence="1">
    <location>
        <begin position="124"/>
        <end position="135"/>
    </location>
</feature>
<protein>
    <submittedName>
        <fullName evidence="2">Uncharacterized protein</fullName>
    </submittedName>
</protein>
<keyword evidence="3" id="KW-1185">Reference proteome</keyword>
<reference evidence="3" key="1">
    <citation type="journal article" date="2013" name="Science">
        <title>The Amborella genome and the evolution of flowering plants.</title>
        <authorList>
            <consortium name="Amborella Genome Project"/>
        </authorList>
    </citation>
    <scope>NUCLEOTIDE SEQUENCE [LARGE SCALE GENOMIC DNA]</scope>
</reference>
<dbReference type="PANTHER" id="PTHR33384">
    <property type="entry name" value="EXPRESSED PROTEIN"/>
    <property type="match status" value="1"/>
</dbReference>
<dbReference type="AlphaFoldDB" id="W1PAB7"/>
<evidence type="ECO:0000313" key="3">
    <source>
        <dbReference type="Proteomes" id="UP000017836"/>
    </source>
</evidence>
<organism evidence="2 3">
    <name type="scientific">Amborella trichopoda</name>
    <dbReference type="NCBI Taxonomy" id="13333"/>
    <lineage>
        <taxon>Eukaryota</taxon>
        <taxon>Viridiplantae</taxon>
        <taxon>Streptophyta</taxon>
        <taxon>Embryophyta</taxon>
        <taxon>Tracheophyta</taxon>
        <taxon>Spermatophyta</taxon>
        <taxon>Magnoliopsida</taxon>
        <taxon>Amborellales</taxon>
        <taxon>Amborellaceae</taxon>
        <taxon>Amborella</taxon>
    </lineage>
</organism>
<dbReference type="STRING" id="13333.W1PAB7"/>
<dbReference type="HOGENOM" id="CLU_091877_1_0_1"/>
<feature type="region of interest" description="Disordered" evidence="1">
    <location>
        <begin position="113"/>
        <end position="142"/>
    </location>
</feature>
<dbReference type="OMA" id="NKPWRLH"/>
<dbReference type="OrthoDB" id="1917254at2759"/>